<reference evidence="1" key="1">
    <citation type="submission" date="2020-10" db="EMBL/GenBank/DDBJ databases">
        <authorList>
            <person name="Gilroy R."/>
        </authorList>
    </citation>
    <scope>NUCLEOTIDE SEQUENCE</scope>
    <source>
        <strain evidence="1">CHK191-8634</strain>
    </source>
</reference>
<gene>
    <name evidence="1" type="ORF">IAB67_02830</name>
</gene>
<reference evidence="1" key="2">
    <citation type="journal article" date="2021" name="PeerJ">
        <title>Extensive microbial diversity within the chicken gut microbiome revealed by metagenomics and culture.</title>
        <authorList>
            <person name="Gilroy R."/>
            <person name="Ravi A."/>
            <person name="Getino M."/>
            <person name="Pursley I."/>
            <person name="Horton D.L."/>
            <person name="Alikhan N.F."/>
            <person name="Baker D."/>
            <person name="Gharbi K."/>
            <person name="Hall N."/>
            <person name="Watson M."/>
            <person name="Adriaenssens E.M."/>
            <person name="Foster-Nyarko E."/>
            <person name="Jarju S."/>
            <person name="Secka A."/>
            <person name="Antonio M."/>
            <person name="Oren A."/>
            <person name="Chaudhuri R.R."/>
            <person name="La Ragione R."/>
            <person name="Hildebrand F."/>
            <person name="Pallen M.J."/>
        </authorList>
    </citation>
    <scope>NUCLEOTIDE SEQUENCE</scope>
    <source>
        <strain evidence="1">CHK191-8634</strain>
    </source>
</reference>
<dbReference type="Proteomes" id="UP000824073">
    <property type="component" value="Unassembled WGS sequence"/>
</dbReference>
<protein>
    <submittedName>
        <fullName evidence="1">FeoB-associated Cys-rich membrane protein</fullName>
    </submittedName>
</protein>
<dbReference type="EMBL" id="DVMR01000030">
    <property type="protein sequence ID" value="HIU43214.1"/>
    <property type="molecule type" value="Genomic_DNA"/>
</dbReference>
<sequence length="53" mass="5532">MNGASWVVLGLLVLSLGLALRALIRRRGCGCGCSGCTGKCRKGKQVKNDAENP</sequence>
<proteinExistence type="predicted"/>
<evidence type="ECO:0000313" key="2">
    <source>
        <dbReference type="Proteomes" id="UP000824073"/>
    </source>
</evidence>
<name>A0A9D1IWB9_9CLOT</name>
<comment type="caution">
    <text evidence="1">The sequence shown here is derived from an EMBL/GenBank/DDBJ whole genome shotgun (WGS) entry which is preliminary data.</text>
</comment>
<organism evidence="1 2">
    <name type="scientific">Candidatus Ventrousia excrementavium</name>
    <dbReference type="NCBI Taxonomy" id="2840961"/>
    <lineage>
        <taxon>Bacteria</taxon>
        <taxon>Bacillati</taxon>
        <taxon>Bacillota</taxon>
        <taxon>Clostridia</taxon>
        <taxon>Eubacteriales</taxon>
        <taxon>Clostridiaceae</taxon>
        <taxon>Clostridiaceae incertae sedis</taxon>
        <taxon>Candidatus Ventrousia</taxon>
    </lineage>
</organism>
<accession>A0A9D1IWB9</accession>
<dbReference type="AlphaFoldDB" id="A0A9D1IWB9"/>
<evidence type="ECO:0000313" key="1">
    <source>
        <dbReference type="EMBL" id="HIU43214.1"/>
    </source>
</evidence>